<gene>
    <name evidence="2" type="ORF">EPD60_11555</name>
</gene>
<evidence type="ECO:0000256" key="1">
    <source>
        <dbReference type="SAM" id="Phobius"/>
    </source>
</evidence>
<evidence type="ECO:0000313" key="2">
    <source>
        <dbReference type="EMBL" id="TCJ13727.1"/>
    </source>
</evidence>
<accession>A0A4R1B9Y9</accession>
<keyword evidence="1" id="KW-0812">Transmembrane</keyword>
<feature type="transmembrane region" description="Helical" evidence="1">
    <location>
        <begin position="54"/>
        <end position="74"/>
    </location>
</feature>
<organism evidence="2 3">
    <name type="scientific">Flaviaesturariibacter flavus</name>
    <dbReference type="NCBI Taxonomy" id="2502780"/>
    <lineage>
        <taxon>Bacteria</taxon>
        <taxon>Pseudomonadati</taxon>
        <taxon>Bacteroidota</taxon>
        <taxon>Chitinophagia</taxon>
        <taxon>Chitinophagales</taxon>
        <taxon>Chitinophagaceae</taxon>
        <taxon>Flaviaestuariibacter</taxon>
    </lineage>
</organism>
<comment type="caution">
    <text evidence="2">The sequence shown here is derived from an EMBL/GenBank/DDBJ whole genome shotgun (WGS) entry which is preliminary data.</text>
</comment>
<dbReference type="Proteomes" id="UP000295334">
    <property type="component" value="Unassembled WGS sequence"/>
</dbReference>
<sequence length="91" mass="10064">MSGSLYGVRAIILLLVVVSGFYLLPKNIRAYFRIIVALALLALIWLSTGLHGNAMKLILSVIILGGMVPAHWYLRDTPEEEAQAEDSNLLR</sequence>
<dbReference type="EMBL" id="SJZI01000043">
    <property type="protein sequence ID" value="TCJ13727.1"/>
    <property type="molecule type" value="Genomic_DNA"/>
</dbReference>
<keyword evidence="1" id="KW-0472">Membrane</keyword>
<keyword evidence="3" id="KW-1185">Reference proteome</keyword>
<name>A0A4R1B9Y9_9BACT</name>
<feature type="transmembrane region" description="Helical" evidence="1">
    <location>
        <begin position="31"/>
        <end position="48"/>
    </location>
</feature>
<reference evidence="2 3" key="1">
    <citation type="submission" date="2019-03" db="EMBL/GenBank/DDBJ databases">
        <authorList>
            <person name="Kim M.K.M."/>
        </authorList>
    </citation>
    <scope>NUCLEOTIDE SEQUENCE [LARGE SCALE GENOMIC DNA]</scope>
    <source>
        <strain evidence="2 3">17J68-12</strain>
    </source>
</reference>
<proteinExistence type="predicted"/>
<keyword evidence="1" id="KW-1133">Transmembrane helix</keyword>
<dbReference type="AlphaFoldDB" id="A0A4R1B9Y9"/>
<dbReference type="RefSeq" id="WP_131449634.1">
    <property type="nucleotide sequence ID" value="NZ_SJZI01000043.1"/>
</dbReference>
<feature type="transmembrane region" description="Helical" evidence="1">
    <location>
        <begin position="6"/>
        <end position="24"/>
    </location>
</feature>
<protein>
    <submittedName>
        <fullName evidence="2">Uncharacterized protein</fullName>
    </submittedName>
</protein>
<evidence type="ECO:0000313" key="3">
    <source>
        <dbReference type="Proteomes" id="UP000295334"/>
    </source>
</evidence>